<dbReference type="SUPFAM" id="SSF53448">
    <property type="entry name" value="Nucleotide-diphospho-sugar transferases"/>
    <property type="match status" value="1"/>
</dbReference>
<dbReference type="OrthoDB" id="409543at2759"/>
<name>A0A2J8A1P3_9CHLO</name>
<dbReference type="Gene3D" id="3.90.550.20">
    <property type="match status" value="1"/>
</dbReference>
<dbReference type="PANTHER" id="PTHR32385:SF15">
    <property type="entry name" value="INOSITOL PHOSPHOCERAMIDE MANNOSYLTRANSFERASE 1"/>
    <property type="match status" value="1"/>
</dbReference>
<dbReference type="InterPro" id="IPR051706">
    <property type="entry name" value="Glycosyltransferase_domain"/>
</dbReference>
<sequence length="313" mass="35443">MIASLSSPPPILPILLVVVVIVLIAVASLIALPFKSAADEDVNETFFAPAAIDEAPRCIWTYWNGDMPYFVYRCIDSWRKNNPSYKIVVLRKQTLLDYIDVDLDTLRHANDSQARFADFVRLHVLERHGGMWMDASIICNGSIDFIFSALNRPGVEFVGYRADQHTLPEFAGSVDVIESSAFACKPQCAFVRAWRDEFMNIEKYGDVADYVNAVHQSGVNTQGAPTHPYWAVYVAQIAALYRNRVVRPTLSLFDATQTIFSYQFDPLGNAMDNAVRLIYEGRFESQPLIKITNYERMFIDETYGDRVDPLFAP</sequence>
<reference evidence="2 3" key="1">
    <citation type="journal article" date="2017" name="Mol. Biol. Evol.">
        <title>The 4-celled Tetrabaena socialis nuclear genome reveals the essential components for genetic control of cell number at the origin of multicellularity in the volvocine lineage.</title>
        <authorList>
            <person name="Featherston J."/>
            <person name="Arakaki Y."/>
            <person name="Hanschen E.R."/>
            <person name="Ferris P.J."/>
            <person name="Michod R.E."/>
            <person name="Olson B.J.S.C."/>
            <person name="Nozaki H."/>
            <person name="Durand P.M."/>
        </authorList>
    </citation>
    <scope>NUCLEOTIDE SEQUENCE [LARGE SCALE GENOMIC DNA]</scope>
    <source>
        <strain evidence="2 3">NIES-571</strain>
    </source>
</reference>
<dbReference type="Proteomes" id="UP000236333">
    <property type="component" value="Unassembled WGS sequence"/>
</dbReference>
<dbReference type="EMBL" id="PGGS01000235">
    <property type="protein sequence ID" value="PNH06449.1"/>
    <property type="molecule type" value="Genomic_DNA"/>
</dbReference>
<dbReference type="GO" id="GO:0000030">
    <property type="term" value="F:mannosyltransferase activity"/>
    <property type="evidence" value="ECO:0007669"/>
    <property type="project" value="TreeGrafter"/>
</dbReference>
<protein>
    <submittedName>
        <fullName evidence="2">Uncharacterized protein</fullName>
    </submittedName>
</protein>
<keyword evidence="1" id="KW-0472">Membrane</keyword>
<dbReference type="AlphaFoldDB" id="A0A2J8A1P3"/>
<keyword evidence="3" id="KW-1185">Reference proteome</keyword>
<dbReference type="GO" id="GO:0051999">
    <property type="term" value="P:mannosyl-inositol phosphorylceramide biosynthetic process"/>
    <property type="evidence" value="ECO:0007669"/>
    <property type="project" value="TreeGrafter"/>
</dbReference>
<proteinExistence type="predicted"/>
<organism evidence="2 3">
    <name type="scientific">Tetrabaena socialis</name>
    <dbReference type="NCBI Taxonomy" id="47790"/>
    <lineage>
        <taxon>Eukaryota</taxon>
        <taxon>Viridiplantae</taxon>
        <taxon>Chlorophyta</taxon>
        <taxon>core chlorophytes</taxon>
        <taxon>Chlorophyceae</taxon>
        <taxon>CS clade</taxon>
        <taxon>Chlamydomonadales</taxon>
        <taxon>Tetrabaenaceae</taxon>
        <taxon>Tetrabaena</taxon>
    </lineage>
</organism>
<evidence type="ECO:0000256" key="1">
    <source>
        <dbReference type="SAM" id="Phobius"/>
    </source>
</evidence>
<dbReference type="PANTHER" id="PTHR32385">
    <property type="entry name" value="MANNOSYL PHOSPHORYLINOSITOL CERAMIDE SYNTHASE"/>
    <property type="match status" value="1"/>
</dbReference>
<dbReference type="InterPro" id="IPR008441">
    <property type="entry name" value="AfumC-like_glycosyl_Trfase"/>
</dbReference>
<gene>
    <name evidence="2" type="ORF">TSOC_007118</name>
</gene>
<keyword evidence="1" id="KW-0812">Transmembrane</keyword>
<dbReference type="Pfam" id="PF05704">
    <property type="entry name" value="Caps_synth"/>
    <property type="match status" value="1"/>
</dbReference>
<evidence type="ECO:0000313" key="3">
    <source>
        <dbReference type="Proteomes" id="UP000236333"/>
    </source>
</evidence>
<accession>A0A2J8A1P3</accession>
<comment type="caution">
    <text evidence="2">The sequence shown here is derived from an EMBL/GenBank/DDBJ whole genome shotgun (WGS) entry which is preliminary data.</text>
</comment>
<dbReference type="InterPro" id="IPR029044">
    <property type="entry name" value="Nucleotide-diphossugar_trans"/>
</dbReference>
<dbReference type="GO" id="GO:0016020">
    <property type="term" value="C:membrane"/>
    <property type="evidence" value="ECO:0007669"/>
    <property type="project" value="GOC"/>
</dbReference>
<feature type="transmembrane region" description="Helical" evidence="1">
    <location>
        <begin position="12"/>
        <end position="34"/>
    </location>
</feature>
<keyword evidence="1" id="KW-1133">Transmembrane helix</keyword>
<evidence type="ECO:0000313" key="2">
    <source>
        <dbReference type="EMBL" id="PNH06449.1"/>
    </source>
</evidence>